<feature type="domain" description="Aminotransferase class I/classII large" evidence="8">
    <location>
        <begin position="184"/>
        <end position="492"/>
    </location>
</feature>
<evidence type="ECO:0000313" key="11">
    <source>
        <dbReference type="Proteomes" id="UP001166052"/>
    </source>
</evidence>
<dbReference type="InterPro" id="IPR000796">
    <property type="entry name" value="Asp_trans"/>
</dbReference>
<comment type="caution">
    <text evidence="10">The sequence shown here is derived from an EMBL/GenBank/DDBJ whole genome shotgun (WGS) entry which is preliminary data.</text>
</comment>
<feature type="domain" description="Nucleoplasmin core" evidence="9">
    <location>
        <begin position="91"/>
        <end position="165"/>
    </location>
</feature>
<keyword evidence="5" id="KW-0032">Aminotransferase</keyword>
<sequence>MHRVECGRVSFNWRNCGLRGYTKPAVTTKGCILTGNQRQFVFEVNDLLEHQLFIKTICLDAAAKDELHVVEVQSMITGKSTPIPIASLKPLVMPMICLDAAAKDELHVVEVQSMITGKSTPIPIASLKPLVMPMVSLYGLEVNLPVTFNLRSGGGPVYIYGQHIIKYLGEDGECFVHPVIRKVILQVTGGVQTLGGIGAVRVGAELLKHWYNEGGSRPWVVYVPAQCDEAVVSTLQETKIKDIHSYPYWDPEKRCLALEEMLHFLESVPEQSIIVLYTSAHCPTGADPTLDQWKQIADVMMRHRLFPFFLLPSQGLCSGDPNEDAASLRYFVSVGFELICAQSFSQNFGLYNERVGNLILVLKDSPTFLSVQSQAEKVVQTLWFRPPCWGARLVTIILNNPALVVEWKEGLRAIAERTMLMREMLKEKLRMLSIPGSWDHLSQQSGLYCCTGLRDDEVEFLVRKQHVYLPSSGNINISTLNHQIVDYVAETIYLAVTKEDPFHKPSTIHL</sequence>
<dbReference type="InterPro" id="IPR024057">
    <property type="entry name" value="Nucleoplasmin_core_dom"/>
</dbReference>
<evidence type="ECO:0000256" key="1">
    <source>
        <dbReference type="ARBA" id="ARBA00001933"/>
    </source>
</evidence>
<evidence type="ECO:0000259" key="8">
    <source>
        <dbReference type="Pfam" id="PF00155"/>
    </source>
</evidence>
<comment type="cofactor">
    <cofactor evidence="1">
        <name>pyridoxal 5'-phosphate</name>
        <dbReference type="ChEBI" id="CHEBI:597326"/>
    </cofactor>
</comment>
<dbReference type="SUPFAM" id="SSF69203">
    <property type="entry name" value="Nucleoplasmin-like core domain"/>
    <property type="match status" value="2"/>
</dbReference>
<dbReference type="Proteomes" id="UP001166052">
    <property type="component" value="Unassembled WGS sequence"/>
</dbReference>
<proteinExistence type="inferred from homology"/>
<evidence type="ECO:0000256" key="6">
    <source>
        <dbReference type="ARBA" id="ARBA00022679"/>
    </source>
</evidence>
<dbReference type="Pfam" id="PF03066">
    <property type="entry name" value="Nucleoplasmin"/>
    <property type="match status" value="1"/>
</dbReference>
<dbReference type="InterPro" id="IPR015422">
    <property type="entry name" value="PyrdxlP-dep_Trfase_small"/>
</dbReference>
<dbReference type="Pfam" id="PF00155">
    <property type="entry name" value="Aminotran_1_2"/>
    <property type="match status" value="1"/>
</dbReference>
<dbReference type="InterPro" id="IPR004839">
    <property type="entry name" value="Aminotransferase_I/II_large"/>
</dbReference>
<dbReference type="PRINTS" id="PR00799">
    <property type="entry name" value="TRANSAMINASE"/>
</dbReference>
<feature type="non-terminal residue" evidence="10">
    <location>
        <position position="510"/>
    </location>
</feature>
<accession>A0ABS2Z087</accession>
<keyword evidence="6" id="KW-0808">Transferase</keyword>
<dbReference type="Gene3D" id="3.90.1150.10">
    <property type="entry name" value="Aspartate Aminotransferase, domain 1"/>
    <property type="match status" value="1"/>
</dbReference>
<dbReference type="EC" id="2.6.1.1" evidence="4"/>
<evidence type="ECO:0000256" key="4">
    <source>
        <dbReference type="ARBA" id="ARBA00012753"/>
    </source>
</evidence>
<comment type="similarity">
    <text evidence="2">Belongs to the class-I pyridoxal-phosphate-dependent aminotransferase family.</text>
</comment>
<evidence type="ECO:0000256" key="3">
    <source>
        <dbReference type="ARBA" id="ARBA00011738"/>
    </source>
</evidence>
<dbReference type="Gene3D" id="2.60.120.340">
    <property type="entry name" value="Nucleoplasmin core domain"/>
    <property type="match status" value="2"/>
</dbReference>
<name>A0ABS2Z087_POLSE</name>
<dbReference type="InterPro" id="IPR015421">
    <property type="entry name" value="PyrdxlP-dep_Trfase_major"/>
</dbReference>
<protein>
    <recommendedName>
        <fullName evidence="4">aspartate transaminase</fullName>
        <ecNumber evidence="4">2.6.1.1</ecNumber>
    </recommendedName>
</protein>
<gene>
    <name evidence="10" type="primary">Got1_0</name>
    <name evidence="10" type="ORF">GTO92_0018298</name>
</gene>
<keyword evidence="11" id="KW-1185">Reference proteome</keyword>
<evidence type="ECO:0000256" key="7">
    <source>
        <dbReference type="ARBA" id="ARBA00022898"/>
    </source>
</evidence>
<evidence type="ECO:0000256" key="5">
    <source>
        <dbReference type="ARBA" id="ARBA00022576"/>
    </source>
</evidence>
<dbReference type="PANTHER" id="PTHR11879">
    <property type="entry name" value="ASPARTATE AMINOTRANSFERASE"/>
    <property type="match status" value="1"/>
</dbReference>
<evidence type="ECO:0000256" key="2">
    <source>
        <dbReference type="ARBA" id="ARBA00007441"/>
    </source>
</evidence>
<keyword evidence="7" id="KW-0663">Pyridoxal phosphate</keyword>
<evidence type="ECO:0000313" key="10">
    <source>
        <dbReference type="EMBL" id="MBN3292143.1"/>
    </source>
</evidence>
<dbReference type="InterPro" id="IPR015424">
    <property type="entry name" value="PyrdxlP-dep_Trfase"/>
</dbReference>
<evidence type="ECO:0000259" key="9">
    <source>
        <dbReference type="Pfam" id="PF03066"/>
    </source>
</evidence>
<dbReference type="EMBL" id="JAAWVN010015534">
    <property type="protein sequence ID" value="MBN3292143.1"/>
    <property type="molecule type" value="Genomic_DNA"/>
</dbReference>
<reference evidence="10" key="1">
    <citation type="journal article" date="2021" name="Cell">
        <title>Tracing the genetic footprints of vertebrate landing in non-teleost ray-finned fishes.</title>
        <authorList>
            <person name="Bi X."/>
            <person name="Wang K."/>
            <person name="Yang L."/>
            <person name="Pan H."/>
            <person name="Jiang H."/>
            <person name="Wei Q."/>
            <person name="Fang M."/>
            <person name="Yu H."/>
            <person name="Zhu C."/>
            <person name="Cai Y."/>
            <person name="He Y."/>
            <person name="Gan X."/>
            <person name="Zeng H."/>
            <person name="Yu D."/>
            <person name="Zhu Y."/>
            <person name="Jiang H."/>
            <person name="Qiu Q."/>
            <person name="Yang H."/>
            <person name="Zhang Y.E."/>
            <person name="Wang W."/>
            <person name="Zhu M."/>
            <person name="He S."/>
            <person name="Zhang G."/>
        </authorList>
    </citation>
    <scope>NUCLEOTIDE SEQUENCE</scope>
    <source>
        <strain evidence="10">Bchr_001</strain>
    </source>
</reference>
<dbReference type="SUPFAM" id="SSF53383">
    <property type="entry name" value="PLP-dependent transferases"/>
    <property type="match status" value="1"/>
</dbReference>
<dbReference type="PANTHER" id="PTHR11879:SF36">
    <property type="entry name" value="ASPARTATE AMINOTRANSFERASE, CYTOPLASMIC 2"/>
    <property type="match status" value="1"/>
</dbReference>
<feature type="non-terminal residue" evidence="10">
    <location>
        <position position="1"/>
    </location>
</feature>
<dbReference type="Gene3D" id="3.40.640.10">
    <property type="entry name" value="Type I PLP-dependent aspartate aminotransferase-like (Major domain)"/>
    <property type="match status" value="1"/>
</dbReference>
<comment type="subunit">
    <text evidence="3">Homodimer.</text>
</comment>
<organism evidence="10 11">
    <name type="scientific">Polypterus senegalus</name>
    <name type="common">Senegal bichir</name>
    <dbReference type="NCBI Taxonomy" id="55291"/>
    <lineage>
        <taxon>Eukaryota</taxon>
        <taxon>Metazoa</taxon>
        <taxon>Chordata</taxon>
        <taxon>Craniata</taxon>
        <taxon>Vertebrata</taxon>
        <taxon>Euteleostomi</taxon>
        <taxon>Actinopterygii</taxon>
        <taxon>Polypteriformes</taxon>
        <taxon>Polypteridae</taxon>
        <taxon>Polypterus</taxon>
    </lineage>
</organism>
<dbReference type="InterPro" id="IPR036824">
    <property type="entry name" value="Nucleoplasmin_core_dom_sf"/>
</dbReference>